<keyword evidence="2" id="KW-0808">Transferase</keyword>
<dbReference type="Pfam" id="PF01747">
    <property type="entry name" value="ATP-sulfurylase"/>
    <property type="match status" value="1"/>
</dbReference>
<dbReference type="EMBL" id="UOFV01000217">
    <property type="protein sequence ID" value="VAX00575.1"/>
    <property type="molecule type" value="Genomic_DNA"/>
</dbReference>
<dbReference type="Gene3D" id="3.40.50.620">
    <property type="entry name" value="HUPs"/>
    <property type="match status" value="1"/>
</dbReference>
<keyword evidence="2" id="KW-0548">Nucleotidyltransferase</keyword>
<dbReference type="PANTHER" id="PTHR43509:SF1">
    <property type="entry name" value="SULFATE ADENYLYLTRANSFERASE"/>
    <property type="match status" value="1"/>
</dbReference>
<proteinExistence type="predicted"/>
<dbReference type="InterPro" id="IPR024951">
    <property type="entry name" value="Sulfurylase_cat_dom"/>
</dbReference>
<dbReference type="AlphaFoldDB" id="A0A3B1B2U3"/>
<dbReference type="PANTHER" id="PTHR43509">
    <property type="match status" value="1"/>
</dbReference>
<feature type="domain" description="Sulphate adenylyltransferase catalytic" evidence="1">
    <location>
        <begin position="1"/>
        <end position="139"/>
    </location>
</feature>
<organism evidence="2">
    <name type="scientific">hydrothermal vent metagenome</name>
    <dbReference type="NCBI Taxonomy" id="652676"/>
    <lineage>
        <taxon>unclassified sequences</taxon>
        <taxon>metagenomes</taxon>
        <taxon>ecological metagenomes</taxon>
    </lineage>
</organism>
<dbReference type="InterPro" id="IPR014729">
    <property type="entry name" value="Rossmann-like_a/b/a_fold"/>
</dbReference>
<feature type="non-terminal residue" evidence="2">
    <location>
        <position position="1"/>
    </location>
</feature>
<gene>
    <name evidence="2" type="ORF">MNBD_GAMMA19-1905</name>
</gene>
<sequence>LIDKYFVENSVIQAGYPLDMRYAGPREALLHALFRQNYGCSHLIVGRDHAGVGDYYGPFDAHHIFDEIPADALETQPMKIDWTFWCDKCDGMASMKTCPHDAADRMLLSGTKLRKALSEGEPVSEKFSRPEVLKILREYYASLKDNEKVEIKLSGHSAK</sequence>
<evidence type="ECO:0000259" key="1">
    <source>
        <dbReference type="Pfam" id="PF01747"/>
    </source>
</evidence>
<accession>A0A3B1B2U3</accession>
<evidence type="ECO:0000313" key="2">
    <source>
        <dbReference type="EMBL" id="VAX00575.1"/>
    </source>
</evidence>
<dbReference type="EC" id="2.7.7.4" evidence="2"/>
<protein>
    <submittedName>
        <fullName evidence="2">Sulfate adenylyltransferase</fullName>
        <ecNumber evidence="2">2.7.7.4</ecNumber>
    </submittedName>
</protein>
<name>A0A3B1B2U3_9ZZZZ</name>
<dbReference type="SUPFAM" id="SSF52374">
    <property type="entry name" value="Nucleotidylyl transferase"/>
    <property type="match status" value="1"/>
</dbReference>
<dbReference type="GO" id="GO:0004781">
    <property type="term" value="F:sulfate adenylyltransferase (ATP) activity"/>
    <property type="evidence" value="ECO:0007669"/>
    <property type="project" value="UniProtKB-EC"/>
</dbReference>
<reference evidence="2" key="1">
    <citation type="submission" date="2018-06" db="EMBL/GenBank/DDBJ databases">
        <authorList>
            <person name="Zhirakovskaya E."/>
        </authorList>
    </citation>
    <scope>NUCLEOTIDE SEQUENCE</scope>
</reference>